<dbReference type="Proteomes" id="UP000030377">
    <property type="component" value="Unassembled WGS sequence"/>
</dbReference>
<name>A0A0A3Y1K8_BRAJP</name>
<sequence length="286" mass="33201">MKIKRPPIVESVSDFVEHVMGWTRGGERPVAFRGEQYTGWQTQPKVFRPDVGLYEHEKNAVRDLISIHPQEFQEDETMFDRLVRMQHFELPTRLLDVSTNPLVALYFATAEYKLNGKAEDGKVQALFLPEERQRYYDSDRVSCMANLANFTADEKREMAKAYRLNRTDFNKHPVVRRLLWFVRIEKPHFEPQIDPRHLQQPVFVKPKMSNRRIIAQSGAFLIYGARRLSNTQVDTDLRLSRATVPAGRKAEIRNQLERLGIHASSLFPEIDKAAGFVVSRYKNSGV</sequence>
<proteinExistence type="predicted"/>
<protein>
    <recommendedName>
        <fullName evidence="1">FRG domain-containing protein</fullName>
    </recommendedName>
</protein>
<gene>
    <name evidence="2" type="ORF">MA20_07725</name>
</gene>
<evidence type="ECO:0000313" key="3">
    <source>
        <dbReference type="Proteomes" id="UP000030377"/>
    </source>
</evidence>
<dbReference type="InterPro" id="IPR014966">
    <property type="entry name" value="FRG-dom"/>
</dbReference>
<dbReference type="EMBL" id="JRPN01000004">
    <property type="protein sequence ID" value="KGT80500.1"/>
    <property type="molecule type" value="Genomic_DNA"/>
</dbReference>
<dbReference type="AlphaFoldDB" id="A0A0A3Y1K8"/>
<organism evidence="2 3">
    <name type="scientific">Bradyrhizobium japonicum</name>
    <dbReference type="NCBI Taxonomy" id="375"/>
    <lineage>
        <taxon>Bacteria</taxon>
        <taxon>Pseudomonadati</taxon>
        <taxon>Pseudomonadota</taxon>
        <taxon>Alphaproteobacteria</taxon>
        <taxon>Hyphomicrobiales</taxon>
        <taxon>Nitrobacteraceae</taxon>
        <taxon>Bradyrhizobium</taxon>
    </lineage>
</organism>
<dbReference type="SMART" id="SM00901">
    <property type="entry name" value="FRG"/>
    <property type="match status" value="1"/>
</dbReference>
<feature type="domain" description="FRG" evidence="1">
    <location>
        <begin position="26"/>
        <end position="124"/>
    </location>
</feature>
<dbReference type="Pfam" id="PF08867">
    <property type="entry name" value="FRG"/>
    <property type="match status" value="1"/>
</dbReference>
<accession>A0A0A3Y1K8</accession>
<evidence type="ECO:0000313" key="2">
    <source>
        <dbReference type="EMBL" id="KGT80500.1"/>
    </source>
</evidence>
<reference evidence="2 3" key="1">
    <citation type="submission" date="2014-09" db="EMBL/GenBank/DDBJ databases">
        <title>Draft genome of Bradyrhizobium japonicum Is-34.</title>
        <authorList>
            <person name="Tsurumaru H."/>
            <person name="Yamakawa T."/>
            <person name="Hashimoto S."/>
            <person name="Okizaki K."/>
            <person name="Kanesaki Y."/>
            <person name="Yoshikawa H."/>
            <person name="Yajima S."/>
        </authorList>
    </citation>
    <scope>NUCLEOTIDE SEQUENCE [LARGE SCALE GENOMIC DNA]</scope>
    <source>
        <strain evidence="2 3">Is-34</strain>
    </source>
</reference>
<evidence type="ECO:0000259" key="1">
    <source>
        <dbReference type="SMART" id="SM00901"/>
    </source>
</evidence>
<comment type="caution">
    <text evidence="2">The sequence shown here is derived from an EMBL/GenBank/DDBJ whole genome shotgun (WGS) entry which is preliminary data.</text>
</comment>